<evidence type="ECO:0000313" key="1">
    <source>
        <dbReference type="Proteomes" id="UP000095282"/>
    </source>
</evidence>
<name>A0A1I7UWL9_9PELO</name>
<dbReference type="InterPro" id="IPR007767">
    <property type="entry name" value="DUF684"/>
</dbReference>
<sequence length="243" mass="28224">MNEDVFKKTETFEKWYGILDGVLTEFLFLESFSNGLSWGQNMYGPNSLAKKVQRIITKFDYWRDEYKINYWPETVQQLVYRVQDQNSNFSNKQKAEKLQNILNQILTDDSFLVMVYDNCEGYDNRSFKCDDNQLVSSIGRGGSNVLVYRSKHWNRVRVEDVDRMMKEVESCRQKARGWTARYKDLPEYIKANHVGNSGFIGLIKQDNQLTILPAHTPSGTPGCWLDVSIGDSTEKHILIAGYK</sequence>
<dbReference type="AlphaFoldDB" id="A0A1I7UWL9"/>
<reference evidence="2" key="1">
    <citation type="submission" date="2016-11" db="UniProtKB">
        <authorList>
            <consortium name="WormBaseParasite"/>
        </authorList>
    </citation>
    <scope>IDENTIFICATION</scope>
</reference>
<dbReference type="WBParaSite" id="Csp11.Scaffold630.g20079.t2">
    <property type="protein sequence ID" value="Csp11.Scaffold630.g20079.t2"/>
    <property type="gene ID" value="Csp11.Scaffold630.g20079"/>
</dbReference>
<dbReference type="Pfam" id="PF05075">
    <property type="entry name" value="DUF684"/>
    <property type="match status" value="1"/>
</dbReference>
<keyword evidence="1" id="KW-1185">Reference proteome</keyword>
<dbReference type="eggNOG" id="ENOG502TGYC">
    <property type="taxonomic scope" value="Eukaryota"/>
</dbReference>
<accession>A0A1I7UWL9</accession>
<dbReference type="STRING" id="1561998.A0A1I7UWL9"/>
<proteinExistence type="predicted"/>
<organism evidence="1 2">
    <name type="scientific">Caenorhabditis tropicalis</name>
    <dbReference type="NCBI Taxonomy" id="1561998"/>
    <lineage>
        <taxon>Eukaryota</taxon>
        <taxon>Metazoa</taxon>
        <taxon>Ecdysozoa</taxon>
        <taxon>Nematoda</taxon>
        <taxon>Chromadorea</taxon>
        <taxon>Rhabditida</taxon>
        <taxon>Rhabditina</taxon>
        <taxon>Rhabditomorpha</taxon>
        <taxon>Rhabditoidea</taxon>
        <taxon>Rhabditidae</taxon>
        <taxon>Peloderinae</taxon>
        <taxon>Caenorhabditis</taxon>
    </lineage>
</organism>
<dbReference type="PANTHER" id="PTHR31464">
    <property type="entry name" value="PROTEIN CBG01266"/>
    <property type="match status" value="1"/>
</dbReference>
<evidence type="ECO:0000313" key="2">
    <source>
        <dbReference type="WBParaSite" id="Csp11.Scaffold630.g20079.t2"/>
    </source>
</evidence>
<protein>
    <submittedName>
        <fullName evidence="2">SH3 domain-containing protein</fullName>
    </submittedName>
</protein>
<dbReference type="PANTHER" id="PTHR31464:SF7">
    <property type="entry name" value="DUF4781 DOMAIN-CONTAINING PROTEIN"/>
    <property type="match status" value="1"/>
</dbReference>
<dbReference type="Proteomes" id="UP000095282">
    <property type="component" value="Unplaced"/>
</dbReference>